<dbReference type="EMBL" id="AP021875">
    <property type="protein sequence ID" value="BBO73122.1"/>
    <property type="molecule type" value="Genomic_DNA"/>
</dbReference>
<gene>
    <name evidence="1" type="ORF">DSCW_05390</name>
</gene>
<dbReference type="OrthoDB" id="5497621at2"/>
<reference evidence="1 2" key="1">
    <citation type="submission" date="2019-11" db="EMBL/GenBank/DDBJ databases">
        <title>Comparative genomics of hydrocarbon-degrading Desulfosarcina strains.</title>
        <authorList>
            <person name="Watanabe M."/>
            <person name="Kojima H."/>
            <person name="Fukui M."/>
        </authorList>
    </citation>
    <scope>NUCLEOTIDE SEQUENCE [LARGE SCALE GENOMIC DNA]</scope>
    <source>
        <strain evidence="1 2">PP31</strain>
    </source>
</reference>
<evidence type="ECO:0000313" key="1">
    <source>
        <dbReference type="EMBL" id="BBO73122.1"/>
    </source>
</evidence>
<keyword evidence="2" id="KW-1185">Reference proteome</keyword>
<evidence type="ECO:0000313" key="2">
    <source>
        <dbReference type="Proteomes" id="UP000427769"/>
    </source>
</evidence>
<name>A0A5K7YTF2_9BACT</name>
<accession>A0A5K7YTF2</accession>
<proteinExistence type="predicted"/>
<dbReference type="AlphaFoldDB" id="A0A5K7YTF2"/>
<dbReference type="Proteomes" id="UP000427769">
    <property type="component" value="Chromosome"/>
</dbReference>
<organism evidence="1 2">
    <name type="scientific">Desulfosarcina widdelii</name>
    <dbReference type="NCBI Taxonomy" id="947919"/>
    <lineage>
        <taxon>Bacteria</taxon>
        <taxon>Pseudomonadati</taxon>
        <taxon>Thermodesulfobacteriota</taxon>
        <taxon>Desulfobacteria</taxon>
        <taxon>Desulfobacterales</taxon>
        <taxon>Desulfosarcinaceae</taxon>
        <taxon>Desulfosarcina</taxon>
    </lineage>
</organism>
<dbReference type="KEGG" id="dwd:DSCW_05390"/>
<sequence length="239" mass="27908">MLFAARHRKDRTFDLREDEVTSCIFGPLLYMSVREVWALFRAWLPFDTETWPTAAPTDVKLSFWPNLRNEGRTEPDIVARFVYNGETTLTVLFEIKWNSPISGMHELVNQWVALPDDEKKSAFHVYLVKDTGLGSREIDASLTGFPDKSWSDRLICIGWRSLIEVLLYHLPNFGSAMNLWADGVIAFLRRRGQTVFTGFEWLAGESVFVDIEKEIFWRPPPWFLFDQRIFAQDAIFWMT</sequence>
<protein>
    <submittedName>
        <fullName evidence="1">Uncharacterized protein</fullName>
    </submittedName>
</protein>
<dbReference type="RefSeq" id="WP_155302254.1">
    <property type="nucleotide sequence ID" value="NZ_AP021875.1"/>
</dbReference>